<accession>A0A1F7Y6U2</accession>
<name>A0A1F7Y6U2_9BACT</name>
<keyword evidence="2" id="KW-1133">Transmembrane helix</keyword>
<keyword evidence="2" id="KW-0812">Transmembrane</keyword>
<dbReference type="EMBL" id="MGGF01000004">
    <property type="protein sequence ID" value="OGM22348.1"/>
    <property type="molecule type" value="Genomic_DNA"/>
</dbReference>
<feature type="transmembrane region" description="Helical" evidence="2">
    <location>
        <begin position="82"/>
        <end position="102"/>
    </location>
</feature>
<feature type="region of interest" description="Disordered" evidence="1">
    <location>
        <begin position="17"/>
        <end position="41"/>
    </location>
</feature>
<evidence type="ECO:0000313" key="4">
    <source>
        <dbReference type="Proteomes" id="UP000178750"/>
    </source>
</evidence>
<protein>
    <submittedName>
        <fullName evidence="3">Uncharacterized protein</fullName>
    </submittedName>
</protein>
<sequence>MAAKATKSEKYIDKYLTQMKELPPEENEKTPSLPPVRKKPPEKVIAKPEVAKPLPKVQDNILLLEEDTEETKRKLPLALKDMILGIINLILVILLVIILLRFPDKAKELKDIRIDAIKNEESVSYQFDKIASAKVKADELSSLFVNDSGVVDFVNDLEKIKNENGTIKSITFANQQAIKDKTGSFGIPVVIELQGSWEKIDSDLQRIDGLPYLFRAAKVEAGKPKVQPGVKLEEEQEIDENIIVFKYGIFLYYDENSVGKNR</sequence>
<organism evidence="3 4">
    <name type="scientific">Candidatus Woesebacteria bacterium RIFCSPHIGHO2_01_FULL_38_9b</name>
    <dbReference type="NCBI Taxonomy" id="1802493"/>
    <lineage>
        <taxon>Bacteria</taxon>
        <taxon>Candidatus Woeseibacteriota</taxon>
    </lineage>
</organism>
<proteinExistence type="predicted"/>
<comment type="caution">
    <text evidence="3">The sequence shown here is derived from an EMBL/GenBank/DDBJ whole genome shotgun (WGS) entry which is preliminary data.</text>
</comment>
<dbReference type="Proteomes" id="UP000178750">
    <property type="component" value="Unassembled WGS sequence"/>
</dbReference>
<evidence type="ECO:0000313" key="3">
    <source>
        <dbReference type="EMBL" id="OGM22348.1"/>
    </source>
</evidence>
<keyword evidence="2" id="KW-0472">Membrane</keyword>
<evidence type="ECO:0000256" key="1">
    <source>
        <dbReference type="SAM" id="MobiDB-lite"/>
    </source>
</evidence>
<evidence type="ECO:0000256" key="2">
    <source>
        <dbReference type="SAM" id="Phobius"/>
    </source>
</evidence>
<reference evidence="3 4" key="1">
    <citation type="journal article" date="2016" name="Nat. Commun.">
        <title>Thousands of microbial genomes shed light on interconnected biogeochemical processes in an aquifer system.</title>
        <authorList>
            <person name="Anantharaman K."/>
            <person name="Brown C.T."/>
            <person name="Hug L.A."/>
            <person name="Sharon I."/>
            <person name="Castelle C.J."/>
            <person name="Probst A.J."/>
            <person name="Thomas B.C."/>
            <person name="Singh A."/>
            <person name="Wilkins M.J."/>
            <person name="Karaoz U."/>
            <person name="Brodie E.L."/>
            <person name="Williams K.H."/>
            <person name="Hubbard S.S."/>
            <person name="Banfield J.F."/>
        </authorList>
    </citation>
    <scope>NUCLEOTIDE SEQUENCE [LARGE SCALE GENOMIC DNA]</scope>
</reference>
<dbReference type="AlphaFoldDB" id="A0A1F7Y6U2"/>
<gene>
    <name evidence="3" type="ORF">A2863_02070</name>
</gene>